<dbReference type="EMBL" id="CADCTB010000165">
    <property type="protein sequence ID" value="CAA9260220.1"/>
    <property type="molecule type" value="Genomic_DNA"/>
</dbReference>
<sequence length="258" mass="26937">MDDAGVIEAFLEDGSGAVFSPSLNVERATLKLDGWWAVAYRLSDRTILVRDEEAPDGSSVLTDLAAVLEARGLIPLGADFPGIVLLTYTILDLGFAPWMLWSTDRATGEADLNAKATEESFLGGEAASGPVVEPQNTDHARGARRVAGSASRVVLAVGVADGAASVLADGLADTRVERRDFDDIRPDECGSFLPTLVLVDATGRTGSRFVLELQAGDSVRAPVVAVTTGGVMQAGADATVDGEATPESWVPLVRDLLG</sequence>
<dbReference type="AlphaFoldDB" id="A0A6J4IRU7"/>
<gene>
    <name evidence="1" type="ORF">AVDCRST_MAG10-2711</name>
</gene>
<organism evidence="1">
    <name type="scientific">uncultured Acidimicrobiales bacterium</name>
    <dbReference type="NCBI Taxonomy" id="310071"/>
    <lineage>
        <taxon>Bacteria</taxon>
        <taxon>Bacillati</taxon>
        <taxon>Actinomycetota</taxon>
        <taxon>Acidimicrobiia</taxon>
        <taxon>Acidimicrobiales</taxon>
        <taxon>environmental samples</taxon>
    </lineage>
</organism>
<protein>
    <submittedName>
        <fullName evidence="1">Uncharacterized protein</fullName>
    </submittedName>
</protein>
<proteinExistence type="predicted"/>
<reference evidence="1" key="1">
    <citation type="submission" date="2020-02" db="EMBL/GenBank/DDBJ databases">
        <authorList>
            <person name="Meier V. D."/>
        </authorList>
    </citation>
    <scope>NUCLEOTIDE SEQUENCE</scope>
    <source>
        <strain evidence="1">AVDCRST_MAG10</strain>
    </source>
</reference>
<accession>A0A6J4IRU7</accession>
<evidence type="ECO:0000313" key="1">
    <source>
        <dbReference type="EMBL" id="CAA9260220.1"/>
    </source>
</evidence>
<name>A0A6J4IRU7_9ACTN</name>